<evidence type="ECO:0000259" key="2">
    <source>
        <dbReference type="PROSITE" id="PS50905"/>
    </source>
</evidence>
<reference evidence="3 4" key="1">
    <citation type="submission" date="2023-12" db="EMBL/GenBank/DDBJ databases">
        <title>Genome sequencing and assembly of bacterial species from a model synthetic community.</title>
        <authorList>
            <person name="Hogle S.L."/>
        </authorList>
    </citation>
    <scope>NUCLEOTIDE SEQUENCE [LARGE SCALE GENOMIC DNA]</scope>
    <source>
        <strain evidence="3 4">HAMBI 2494</strain>
    </source>
</reference>
<gene>
    <name evidence="3" type="ORF">U0042_22545</name>
</gene>
<evidence type="ECO:0000313" key="3">
    <source>
        <dbReference type="EMBL" id="WQD76833.1"/>
    </source>
</evidence>
<dbReference type="InterPro" id="IPR003251">
    <property type="entry name" value="Rr_diiron-bd_dom"/>
</dbReference>
<dbReference type="CDD" id="cd01041">
    <property type="entry name" value="Rubrerythrin"/>
    <property type="match status" value="1"/>
</dbReference>
<dbReference type="RefSeq" id="WP_114809482.1">
    <property type="nucleotide sequence ID" value="NZ_CP139965.1"/>
</dbReference>
<keyword evidence="1" id="KW-0732">Signal</keyword>
<accession>A0ABZ0WHM0</accession>
<name>A0ABZ0WHM0_9BURK</name>
<protein>
    <submittedName>
        <fullName evidence="3">Rubrerythrin family protein</fullName>
    </submittedName>
</protein>
<feature type="domain" description="Ferritin-like diiron" evidence="2">
    <location>
        <begin position="27"/>
        <end position="158"/>
    </location>
</feature>
<dbReference type="PANTHER" id="PTHR33746:SF4">
    <property type="entry name" value="RUBRERYTHRIN"/>
    <property type="match status" value="1"/>
</dbReference>
<dbReference type="Gene3D" id="1.20.1260.10">
    <property type="match status" value="1"/>
</dbReference>
<keyword evidence="4" id="KW-1185">Reference proteome</keyword>
<dbReference type="InterPro" id="IPR052753">
    <property type="entry name" value="Rbr2/Nigerythrin"/>
</dbReference>
<dbReference type="Pfam" id="PF02915">
    <property type="entry name" value="Rubrerythrin"/>
    <property type="match status" value="1"/>
</dbReference>
<evidence type="ECO:0000256" key="1">
    <source>
        <dbReference type="SAM" id="SignalP"/>
    </source>
</evidence>
<feature type="signal peptide" evidence="1">
    <location>
        <begin position="1"/>
        <end position="25"/>
    </location>
</feature>
<sequence>MKLFTQLISVSALAALSFAAAPALAEGELKDQTKQNLEAAMHGEAYAHLKYLAYAEHARKSGHPELAKLFDESANVEANEHFAREAQALNLAKSDEANLADGMAGEHYENTKMYVKYAEQADAAGDKKVAAMFRQIAADEGDHYNAYKSAAEKLKAAGK</sequence>
<organism evidence="3 4">
    <name type="scientific">Paraburkholderia kururiensis</name>
    <dbReference type="NCBI Taxonomy" id="984307"/>
    <lineage>
        <taxon>Bacteria</taxon>
        <taxon>Pseudomonadati</taxon>
        <taxon>Pseudomonadota</taxon>
        <taxon>Betaproteobacteria</taxon>
        <taxon>Burkholderiales</taxon>
        <taxon>Burkholderiaceae</taxon>
        <taxon>Paraburkholderia</taxon>
    </lineage>
</organism>
<dbReference type="Proteomes" id="UP001325479">
    <property type="component" value="Chromosome"/>
</dbReference>
<dbReference type="InterPro" id="IPR009078">
    <property type="entry name" value="Ferritin-like_SF"/>
</dbReference>
<dbReference type="EMBL" id="CP139965">
    <property type="protein sequence ID" value="WQD76833.1"/>
    <property type="molecule type" value="Genomic_DNA"/>
</dbReference>
<dbReference type="InterPro" id="IPR009040">
    <property type="entry name" value="Ferritin-like_diiron"/>
</dbReference>
<dbReference type="PANTHER" id="PTHR33746">
    <property type="entry name" value="RUBRERYTHRIN"/>
    <property type="match status" value="1"/>
</dbReference>
<dbReference type="InterPro" id="IPR012347">
    <property type="entry name" value="Ferritin-like"/>
</dbReference>
<dbReference type="SUPFAM" id="SSF47240">
    <property type="entry name" value="Ferritin-like"/>
    <property type="match status" value="1"/>
</dbReference>
<evidence type="ECO:0000313" key="4">
    <source>
        <dbReference type="Proteomes" id="UP001325479"/>
    </source>
</evidence>
<feature type="chain" id="PRO_5047274644" evidence="1">
    <location>
        <begin position="26"/>
        <end position="159"/>
    </location>
</feature>
<dbReference type="PROSITE" id="PS50905">
    <property type="entry name" value="FERRITIN_LIKE"/>
    <property type="match status" value="1"/>
</dbReference>
<proteinExistence type="predicted"/>